<dbReference type="EMBL" id="ASHM01065136">
    <property type="protein sequence ID" value="PNX91131.1"/>
    <property type="molecule type" value="Genomic_DNA"/>
</dbReference>
<dbReference type="Proteomes" id="UP000236291">
    <property type="component" value="Unassembled WGS sequence"/>
</dbReference>
<evidence type="ECO:0000256" key="4">
    <source>
        <dbReference type="ARBA" id="ARBA00022801"/>
    </source>
</evidence>
<feature type="domain" description="Pectinesterase catalytic" evidence="6">
    <location>
        <begin position="2"/>
        <end position="33"/>
    </location>
</feature>
<accession>A0A2K3MJY9</accession>
<protein>
    <submittedName>
        <fullName evidence="7">Pectinesterase</fullName>
    </submittedName>
</protein>
<evidence type="ECO:0000256" key="3">
    <source>
        <dbReference type="ARBA" id="ARBA00022512"/>
    </source>
</evidence>
<dbReference type="Pfam" id="PF01095">
    <property type="entry name" value="Pectinesterase"/>
    <property type="match status" value="1"/>
</dbReference>
<keyword evidence="4" id="KW-0378">Hydrolase</keyword>
<dbReference type="InterPro" id="IPR011050">
    <property type="entry name" value="Pectin_lyase_fold/virulence"/>
</dbReference>
<evidence type="ECO:0000313" key="8">
    <source>
        <dbReference type="Proteomes" id="UP000236291"/>
    </source>
</evidence>
<comment type="subcellular location">
    <subcellularLocation>
        <location evidence="1">Secreted</location>
        <location evidence="1">Cell wall</location>
    </subcellularLocation>
</comment>
<dbReference type="SUPFAM" id="SSF51126">
    <property type="entry name" value="Pectin lyase-like"/>
    <property type="match status" value="1"/>
</dbReference>
<dbReference type="UniPathway" id="UPA00545">
    <property type="reaction ID" value="UER00823"/>
</dbReference>
<proteinExistence type="predicted"/>
<name>A0A2K3MJY9_TRIPR</name>
<dbReference type="Gene3D" id="2.160.20.10">
    <property type="entry name" value="Single-stranded right-handed beta-helix, Pectin lyase-like"/>
    <property type="match status" value="1"/>
</dbReference>
<feature type="non-terminal residue" evidence="7">
    <location>
        <position position="1"/>
    </location>
</feature>
<comment type="caution">
    <text evidence="7">The sequence shown here is derived from an EMBL/GenBank/DDBJ whole genome shotgun (WGS) entry which is preliminary data.</text>
</comment>
<dbReference type="GO" id="GO:0030599">
    <property type="term" value="F:pectinesterase activity"/>
    <property type="evidence" value="ECO:0007669"/>
    <property type="project" value="InterPro"/>
</dbReference>
<evidence type="ECO:0000259" key="6">
    <source>
        <dbReference type="Pfam" id="PF01095"/>
    </source>
</evidence>
<keyword evidence="3" id="KW-0134">Cell wall</keyword>
<dbReference type="AlphaFoldDB" id="A0A2K3MJY9"/>
<dbReference type="STRING" id="57577.A0A2K3MJY9"/>
<dbReference type="GO" id="GO:0045490">
    <property type="term" value="P:pectin catabolic process"/>
    <property type="evidence" value="ECO:0007669"/>
    <property type="project" value="UniProtKB-UniPathway"/>
</dbReference>
<evidence type="ECO:0000256" key="2">
    <source>
        <dbReference type="ARBA" id="ARBA00005184"/>
    </source>
</evidence>
<reference evidence="7 8" key="2">
    <citation type="journal article" date="2017" name="Front. Plant Sci.">
        <title>Gene Classification and Mining of Molecular Markers Useful in Red Clover (Trifolium pratense) Breeding.</title>
        <authorList>
            <person name="Istvanek J."/>
            <person name="Dluhosova J."/>
            <person name="Dluhos P."/>
            <person name="Patkova L."/>
            <person name="Nedelnik J."/>
            <person name="Repkova J."/>
        </authorList>
    </citation>
    <scope>NUCLEOTIDE SEQUENCE [LARGE SCALE GENOMIC DNA]</scope>
    <source>
        <strain evidence="8">cv. Tatra</strain>
        <tissue evidence="7">Young leaves</tissue>
    </source>
</reference>
<dbReference type="GO" id="GO:0042545">
    <property type="term" value="P:cell wall modification"/>
    <property type="evidence" value="ECO:0007669"/>
    <property type="project" value="InterPro"/>
</dbReference>
<gene>
    <name evidence="7" type="ORF">L195_g047260</name>
</gene>
<sequence length="47" mass="5044">AGTGKRVTWPGYHIIKTAAEASKFTVAQLIQGNVWLKNTGVAFIEGL</sequence>
<evidence type="ECO:0000256" key="5">
    <source>
        <dbReference type="ARBA" id="ARBA00023085"/>
    </source>
</evidence>
<evidence type="ECO:0000256" key="1">
    <source>
        <dbReference type="ARBA" id="ARBA00004191"/>
    </source>
</evidence>
<organism evidence="7 8">
    <name type="scientific">Trifolium pratense</name>
    <name type="common">Red clover</name>
    <dbReference type="NCBI Taxonomy" id="57577"/>
    <lineage>
        <taxon>Eukaryota</taxon>
        <taxon>Viridiplantae</taxon>
        <taxon>Streptophyta</taxon>
        <taxon>Embryophyta</taxon>
        <taxon>Tracheophyta</taxon>
        <taxon>Spermatophyta</taxon>
        <taxon>Magnoliopsida</taxon>
        <taxon>eudicotyledons</taxon>
        <taxon>Gunneridae</taxon>
        <taxon>Pentapetalae</taxon>
        <taxon>rosids</taxon>
        <taxon>fabids</taxon>
        <taxon>Fabales</taxon>
        <taxon>Fabaceae</taxon>
        <taxon>Papilionoideae</taxon>
        <taxon>50 kb inversion clade</taxon>
        <taxon>NPAAA clade</taxon>
        <taxon>Hologalegina</taxon>
        <taxon>IRL clade</taxon>
        <taxon>Trifolieae</taxon>
        <taxon>Trifolium</taxon>
    </lineage>
</organism>
<keyword evidence="3" id="KW-0964">Secreted</keyword>
<comment type="pathway">
    <text evidence="2">Glycan metabolism; pectin degradation; 2-dehydro-3-deoxy-D-gluconate from pectin: step 1/5.</text>
</comment>
<dbReference type="InterPro" id="IPR000070">
    <property type="entry name" value="Pectinesterase_cat"/>
</dbReference>
<evidence type="ECO:0000313" key="7">
    <source>
        <dbReference type="EMBL" id="PNX91131.1"/>
    </source>
</evidence>
<keyword evidence="5" id="KW-0063">Aspartyl esterase</keyword>
<reference evidence="7 8" key="1">
    <citation type="journal article" date="2014" name="Am. J. Bot.">
        <title>Genome assembly and annotation for red clover (Trifolium pratense; Fabaceae).</title>
        <authorList>
            <person name="Istvanek J."/>
            <person name="Jaros M."/>
            <person name="Krenek A."/>
            <person name="Repkova J."/>
        </authorList>
    </citation>
    <scope>NUCLEOTIDE SEQUENCE [LARGE SCALE GENOMIC DNA]</scope>
    <source>
        <strain evidence="8">cv. Tatra</strain>
        <tissue evidence="7">Young leaves</tissue>
    </source>
</reference>
<dbReference type="InterPro" id="IPR012334">
    <property type="entry name" value="Pectin_lyas_fold"/>
</dbReference>